<evidence type="ECO:0000313" key="4">
    <source>
        <dbReference type="Proteomes" id="UP000000346"/>
    </source>
</evidence>
<evidence type="ECO:0000313" key="3">
    <source>
        <dbReference type="EMBL" id="ADL19684.1"/>
    </source>
</evidence>
<dbReference type="HOGENOM" id="CLU_736928_0_0_2"/>
<dbReference type="EMBL" id="CP001742">
    <property type="protein sequence ID" value="ADL19684.1"/>
    <property type="molecule type" value="Genomic_DNA"/>
</dbReference>
<dbReference type="InterPro" id="IPR055346">
    <property type="entry name" value="Fe-S_cluster_assembly_SufBD"/>
</dbReference>
<name>D9Q2Z6_ACIS3</name>
<dbReference type="InterPro" id="IPR037284">
    <property type="entry name" value="SUF_FeS_clus_asmbl_SufBD_sf"/>
</dbReference>
<reference evidence="3 4" key="1">
    <citation type="journal article" date="2010" name="Appl. Environ. Microbiol.">
        <title>The genome sequence of the crenarchaeon Acidilobus saccharovorans supports a new order, Acidilobales, and suggests an important ecological role in terrestrial acidic hot springs.</title>
        <authorList>
            <person name="Mardanov A.V."/>
            <person name="Svetlitchnyi V.A."/>
            <person name="Beletsky A.V."/>
            <person name="Prokofeva M.I."/>
            <person name="Bonch-Osmolovskaya E.A."/>
            <person name="Ravin N.V."/>
            <person name="Skryabin K.G."/>
        </authorList>
    </citation>
    <scope>NUCLEOTIDE SEQUENCE [LARGE SCALE GENOMIC DNA]</scope>
    <source>
        <strain evidence="4">DSM 16705 / JCM 18335 / VKM B-2471 / 345-15</strain>
    </source>
</reference>
<comment type="similarity">
    <text evidence="1">Belongs to the iron-sulfur cluster assembly SufBD family.</text>
</comment>
<accession>D9Q2Z6</accession>
<gene>
    <name evidence="3" type="ordered locus">ASAC_1279</name>
</gene>
<organism evidence="3 4">
    <name type="scientific">Acidilobus saccharovorans (strain DSM 16705 / JCM 18335 / VKM B-2471 / 345-15)</name>
    <dbReference type="NCBI Taxonomy" id="666510"/>
    <lineage>
        <taxon>Archaea</taxon>
        <taxon>Thermoproteota</taxon>
        <taxon>Thermoprotei</taxon>
        <taxon>Acidilobales</taxon>
        <taxon>Acidilobaceae</taxon>
        <taxon>Acidilobus</taxon>
    </lineage>
</organism>
<dbReference type="InParanoid" id="D9Q2Z6"/>
<dbReference type="Proteomes" id="UP000000346">
    <property type="component" value="Chromosome"/>
</dbReference>
<feature type="domain" description="SUF system FeS cluster assembly SufBD core" evidence="2">
    <location>
        <begin position="121"/>
        <end position="339"/>
    </location>
</feature>
<dbReference type="PANTHER" id="PTHR30508">
    <property type="entry name" value="FES CLUSTER ASSEMBLY PROTEIN SUF"/>
    <property type="match status" value="1"/>
</dbReference>
<evidence type="ECO:0000259" key="2">
    <source>
        <dbReference type="Pfam" id="PF01458"/>
    </source>
</evidence>
<dbReference type="GO" id="GO:0016226">
    <property type="term" value="P:iron-sulfur cluster assembly"/>
    <property type="evidence" value="ECO:0007669"/>
    <property type="project" value="InterPro"/>
</dbReference>
<proteinExistence type="inferred from homology"/>
<dbReference type="PANTHER" id="PTHR30508:SF1">
    <property type="entry name" value="UPF0051 PROTEIN ABCI8, CHLOROPLASTIC-RELATED"/>
    <property type="match status" value="1"/>
</dbReference>
<dbReference type="eggNOG" id="arCOG01715">
    <property type="taxonomic scope" value="Archaea"/>
</dbReference>
<dbReference type="AlphaFoldDB" id="D9Q2Z6"/>
<sequence>MNTTMTSLLVERARRIASTALWQAVADSPTTKNYTNWRLFEEALNLSGPVSFSQPKGSWDMVLGPCGASYNYDIDESVLDLSAFKLYAEHVARLAGAHKLEPTSGTYRIALCRPEGDGWYSYHLLINVNEGVSANILVYAPRASPGTTGIEVRAKRNSNLNLVIVAEPQAEKPMAFILRRALGVGAKVRSTVVSGGSVMTRVDEQSLLSSGSQLVHRSFVASSEGQTVDDVIDTVQTGHDSTADVTGFGFSSGRSLVSVRGTVIMNPQSYGSSSSFVVEALLLSEESRAYTMPMMRIDTGDIRAASHRAAQYRVPLDQLFYLESRGLNGQEAFELLLRGKLQSTLDGLPAELTFQAEDLGVRLIKKAVEAIAAKVTPQQEARAPS</sequence>
<dbReference type="KEGG" id="asc:ASAC_1279"/>
<dbReference type="STRING" id="666510.ASAC_1279"/>
<dbReference type="SUPFAM" id="SSF101960">
    <property type="entry name" value="Stabilizer of iron transporter SufD"/>
    <property type="match status" value="1"/>
</dbReference>
<evidence type="ECO:0000256" key="1">
    <source>
        <dbReference type="ARBA" id="ARBA00043967"/>
    </source>
</evidence>
<protein>
    <submittedName>
        <fullName evidence="3">FeS assembly protein SufD</fullName>
    </submittedName>
</protein>
<keyword evidence="4" id="KW-1185">Reference proteome</keyword>
<dbReference type="Pfam" id="PF01458">
    <property type="entry name" value="SUFBD_core"/>
    <property type="match status" value="1"/>
</dbReference>
<dbReference type="InterPro" id="IPR000825">
    <property type="entry name" value="SUF_FeS_clus_asmbl_SufBD_core"/>
</dbReference>